<dbReference type="NCBIfam" id="TIGR00374">
    <property type="entry name" value="flippase-like domain"/>
    <property type="match status" value="1"/>
</dbReference>
<comment type="catalytic activity">
    <reaction evidence="6">
        <text>L-lysyl-tRNA(Lys) + a 1,2-diacyl-sn-glycero-3-phospho-(1'-sn-glycerol) = a 1,2-diacyl-sn-glycero-3-phospho-1'-(3'-O-L-lysyl)-sn-glycerol + tRNA(Lys)</text>
        <dbReference type="Rhea" id="RHEA:10668"/>
        <dbReference type="Rhea" id="RHEA-COMP:9696"/>
        <dbReference type="Rhea" id="RHEA-COMP:9697"/>
        <dbReference type="ChEBI" id="CHEBI:64716"/>
        <dbReference type="ChEBI" id="CHEBI:75792"/>
        <dbReference type="ChEBI" id="CHEBI:78442"/>
        <dbReference type="ChEBI" id="CHEBI:78529"/>
        <dbReference type="EC" id="2.3.2.3"/>
    </reaction>
</comment>
<reference evidence="7 8" key="1">
    <citation type="submission" date="2021-06" db="EMBL/GenBank/DDBJ databases">
        <authorList>
            <person name="Sun Q."/>
            <person name="Li D."/>
        </authorList>
    </citation>
    <scope>NUCLEOTIDE SEQUENCE [LARGE SCALE GENOMIC DNA]</scope>
    <source>
        <strain evidence="7 8">N19</strain>
    </source>
</reference>
<feature type="transmembrane region" description="Helical" evidence="6">
    <location>
        <begin position="266"/>
        <end position="283"/>
    </location>
</feature>
<evidence type="ECO:0000256" key="1">
    <source>
        <dbReference type="ARBA" id="ARBA00004651"/>
    </source>
</evidence>
<dbReference type="InterPro" id="IPR022791">
    <property type="entry name" value="L-PG_synthase/AglD"/>
</dbReference>
<keyword evidence="8" id="KW-1185">Reference proteome</keyword>
<comment type="similarity">
    <text evidence="6">Belongs to the LPG synthase family.</text>
</comment>
<keyword evidence="6" id="KW-0443">Lipid metabolism</keyword>
<dbReference type="Proteomes" id="UP001196301">
    <property type="component" value="Unassembled WGS sequence"/>
</dbReference>
<gene>
    <name evidence="6" type="primary">mprF</name>
    <name evidence="7" type="ORF">KQI20_07215</name>
</gene>
<feature type="transmembrane region" description="Helical" evidence="6">
    <location>
        <begin position="12"/>
        <end position="29"/>
    </location>
</feature>
<comment type="subcellular location">
    <subcellularLocation>
        <location evidence="1 6">Cell membrane</location>
        <topology evidence="1 6">Multi-pass membrane protein</topology>
    </subcellularLocation>
</comment>
<evidence type="ECO:0000256" key="3">
    <source>
        <dbReference type="ARBA" id="ARBA00022692"/>
    </source>
</evidence>
<evidence type="ECO:0000313" key="8">
    <source>
        <dbReference type="Proteomes" id="UP001196301"/>
    </source>
</evidence>
<keyword evidence="3 6" id="KW-0812">Transmembrane</keyword>
<dbReference type="EC" id="2.3.2.3" evidence="6"/>
<organism evidence="7 8">
    <name type="scientific">Intestinibacter bartlettii</name>
    <dbReference type="NCBI Taxonomy" id="261299"/>
    <lineage>
        <taxon>Bacteria</taxon>
        <taxon>Bacillati</taxon>
        <taxon>Bacillota</taxon>
        <taxon>Clostridia</taxon>
        <taxon>Peptostreptococcales</taxon>
        <taxon>Peptostreptococcaceae</taxon>
        <taxon>Intestinibacter</taxon>
    </lineage>
</organism>
<feature type="transmembrane region" description="Helical" evidence="6">
    <location>
        <begin position="319"/>
        <end position="337"/>
    </location>
</feature>
<sequence length="354" mass="40163">MEFLKKYKGAILKYGFLAFLMFFTVNLVFKNLDISSIDKIKDIINKKYIIIGILAIIIYMILEGVILKQILDAQYKVEEKFLGFKLATMGFYYNLVTPFASGSQPMLIYVLNKYKVPLSEATGIITNKTLLYQSIVTIYCAVFFVLNIGILQSQLPGVISLVVIGLSINAFTILSGLLAILNPLKVKAITNFLIQHLSKLRILKFLKKKEDKIDKFIDEYSKSVKFFMTNKKLLIKTTVLTIIQLTAYFSVSYWIYKSFNLSEYHFIYLITLQTLLYMAVSPIPTPGNIGANEIAFFSIFTTAFPKSVLGYAVLLYGGLVYYLILISSAIMTLLTHVQIKEKPSIMETNNTSKI</sequence>
<feature type="transmembrane region" description="Helical" evidence="6">
    <location>
        <begin position="130"/>
        <end position="151"/>
    </location>
</feature>
<keyword evidence="6" id="KW-0046">Antibiotic resistance</keyword>
<evidence type="ECO:0000256" key="6">
    <source>
        <dbReference type="RuleBase" id="RU363042"/>
    </source>
</evidence>
<keyword evidence="4 6" id="KW-1133">Transmembrane helix</keyword>
<dbReference type="Pfam" id="PF03706">
    <property type="entry name" value="LPG_synthase_TM"/>
    <property type="match status" value="1"/>
</dbReference>
<keyword evidence="6" id="KW-0808">Transferase</keyword>
<name>A0ABS6DWJ2_9FIRM</name>
<feature type="transmembrane region" description="Helical" evidence="6">
    <location>
        <begin position="49"/>
        <end position="71"/>
    </location>
</feature>
<evidence type="ECO:0000256" key="2">
    <source>
        <dbReference type="ARBA" id="ARBA00022475"/>
    </source>
</evidence>
<accession>A0ABS6DWJ2</accession>
<feature type="transmembrane region" description="Helical" evidence="6">
    <location>
        <begin position="233"/>
        <end position="254"/>
    </location>
</feature>
<comment type="function">
    <text evidence="6">Catalyzes the transfer of a lysyl group from L-lysyl-tRNA(Lys) to membrane-bound phosphatidylglycerol (PG), which produces lysylphosphatidylglycerol (LPG), a major component of the bacterial membrane with a positive net charge. LPG synthesis contributes to bacterial virulence as it is involved in the resistance mechanism against cationic antimicrobial peptides (CAMP) produces by the host's immune system (defensins, cathelicidins) and by the competing microorganisms.</text>
</comment>
<protein>
    <recommendedName>
        <fullName evidence="6">Phosphatidylglycerol lysyltransferase</fullName>
        <ecNumber evidence="6">2.3.2.3</ecNumber>
    </recommendedName>
    <alternativeName>
        <fullName evidence="6">Lysylphosphatidylglycerol synthase</fullName>
    </alternativeName>
</protein>
<keyword evidence="5 6" id="KW-0472">Membrane</keyword>
<dbReference type="RefSeq" id="WP_216569352.1">
    <property type="nucleotide sequence ID" value="NZ_JAHLOQ010000016.1"/>
</dbReference>
<dbReference type="PANTHER" id="PTHR37693:SF1">
    <property type="entry name" value="INTEGRAL MEMBRANE PROTEIN"/>
    <property type="match status" value="1"/>
</dbReference>
<evidence type="ECO:0000256" key="5">
    <source>
        <dbReference type="ARBA" id="ARBA00023136"/>
    </source>
</evidence>
<evidence type="ECO:0000256" key="4">
    <source>
        <dbReference type="ARBA" id="ARBA00022989"/>
    </source>
</evidence>
<proteinExistence type="inferred from homology"/>
<evidence type="ECO:0000313" key="7">
    <source>
        <dbReference type="EMBL" id="MBU5336225.1"/>
    </source>
</evidence>
<comment type="caution">
    <text evidence="7">The sequence shown here is derived from an EMBL/GenBank/DDBJ whole genome shotgun (WGS) entry which is preliminary data.</text>
</comment>
<dbReference type="EMBL" id="JAHLOQ010000016">
    <property type="protein sequence ID" value="MBU5336225.1"/>
    <property type="molecule type" value="Genomic_DNA"/>
</dbReference>
<feature type="transmembrane region" description="Helical" evidence="6">
    <location>
        <begin position="91"/>
        <end position="110"/>
    </location>
</feature>
<dbReference type="PANTHER" id="PTHR37693">
    <property type="entry name" value="PHOSPHATIDYLGLYCEROL LYSYLTRANSFERASE"/>
    <property type="match status" value="1"/>
</dbReference>
<feature type="transmembrane region" description="Helical" evidence="6">
    <location>
        <begin position="157"/>
        <end position="181"/>
    </location>
</feature>
<keyword evidence="2" id="KW-1003">Cell membrane</keyword>